<dbReference type="InterPro" id="IPR018993">
    <property type="entry name" value="FOP_dimerisation-dom_N"/>
</dbReference>
<dbReference type="FunCoup" id="A0A6L2PY77">
    <property type="interactions" value="23"/>
</dbReference>
<protein>
    <recommendedName>
        <fullName evidence="4">FGFR1 oncogene partner (FOP) N-terminal dimerisation domain-containing protein</fullName>
    </recommendedName>
</protein>
<dbReference type="PANTHER" id="PTHR15431">
    <property type="entry name" value="FGFR1 ONCOGENE PARTNER/LISH DOMAIN-CONTAINING PROTEIN"/>
    <property type="match status" value="1"/>
</dbReference>
<organism evidence="5 6">
    <name type="scientific">Coptotermes formosanus</name>
    <name type="common">Formosan subterranean termite</name>
    <dbReference type="NCBI Taxonomy" id="36987"/>
    <lineage>
        <taxon>Eukaryota</taxon>
        <taxon>Metazoa</taxon>
        <taxon>Ecdysozoa</taxon>
        <taxon>Arthropoda</taxon>
        <taxon>Hexapoda</taxon>
        <taxon>Insecta</taxon>
        <taxon>Pterygota</taxon>
        <taxon>Neoptera</taxon>
        <taxon>Polyneoptera</taxon>
        <taxon>Dictyoptera</taxon>
        <taxon>Blattodea</taxon>
        <taxon>Blattoidea</taxon>
        <taxon>Termitoidae</taxon>
        <taxon>Rhinotermitidae</taxon>
        <taxon>Coptotermes</taxon>
    </lineage>
</organism>
<keyword evidence="1" id="KW-0963">Cytoplasm</keyword>
<dbReference type="InParanoid" id="A0A6L2PY77"/>
<dbReference type="GO" id="GO:0034453">
    <property type="term" value="P:microtubule anchoring"/>
    <property type="evidence" value="ECO:0007669"/>
    <property type="project" value="InterPro"/>
</dbReference>
<feature type="compositionally biased region" description="Low complexity" evidence="3">
    <location>
        <begin position="317"/>
        <end position="326"/>
    </location>
</feature>
<dbReference type="Proteomes" id="UP000502823">
    <property type="component" value="Unassembled WGS sequence"/>
</dbReference>
<keyword evidence="2" id="KW-0206">Cytoskeleton</keyword>
<evidence type="ECO:0000256" key="1">
    <source>
        <dbReference type="ARBA" id="ARBA00022490"/>
    </source>
</evidence>
<dbReference type="OrthoDB" id="2160638at2759"/>
<proteinExistence type="predicted"/>
<evidence type="ECO:0000313" key="6">
    <source>
        <dbReference type="Proteomes" id="UP000502823"/>
    </source>
</evidence>
<feature type="compositionally biased region" description="Basic and acidic residues" evidence="3">
    <location>
        <begin position="191"/>
        <end position="200"/>
    </location>
</feature>
<feature type="compositionally biased region" description="Polar residues" evidence="3">
    <location>
        <begin position="201"/>
        <end position="212"/>
    </location>
</feature>
<dbReference type="PANTHER" id="PTHR15431:SF9">
    <property type="entry name" value="CENTROSOMAL PROTEIN 43"/>
    <property type="match status" value="1"/>
</dbReference>
<comment type="caution">
    <text evidence="5">The sequence shown here is derived from an EMBL/GenBank/DDBJ whole genome shotgun (WGS) entry which is preliminary data.</text>
</comment>
<gene>
    <name evidence="5" type="ORF">Cfor_12678</name>
</gene>
<name>A0A6L2PY77_COPFO</name>
<accession>A0A6L2PY77</accession>
<feature type="compositionally biased region" description="Low complexity" evidence="3">
    <location>
        <begin position="284"/>
        <end position="294"/>
    </location>
</feature>
<dbReference type="EMBL" id="BLKM01000706">
    <property type="protein sequence ID" value="GFG37591.1"/>
    <property type="molecule type" value="Genomic_DNA"/>
</dbReference>
<evidence type="ECO:0000259" key="4">
    <source>
        <dbReference type="Pfam" id="PF09398"/>
    </source>
</evidence>
<feature type="region of interest" description="Disordered" evidence="3">
    <location>
        <begin position="234"/>
        <end position="326"/>
    </location>
</feature>
<feature type="compositionally biased region" description="Polar residues" evidence="3">
    <location>
        <begin position="135"/>
        <end position="190"/>
    </location>
</feature>
<feature type="domain" description="FGFR1 oncogene partner (FOP) N-terminal dimerisation" evidence="4">
    <location>
        <begin position="49"/>
        <end position="127"/>
    </location>
</feature>
<keyword evidence="6" id="KW-1185">Reference proteome</keyword>
<dbReference type="Pfam" id="PF09398">
    <property type="entry name" value="FOP_dimer"/>
    <property type="match status" value="1"/>
</dbReference>
<sequence>MSEEEVELRDLVAQKLENNGVLSRIRAELRASVFLALEEQESVVDVPEFANKNLRAFLNSDEGSLVASLVREFLEFFQLEFTLSVFDPETAQGKYYTYGGRSKLMKDLHIESLNGEKGPLLVQIVHRAFNQNGDSFSVKQNGNKPQSEDSIGTSSVVGNPTAQTNTQLDSDIPNNNTGERNSATPLQTEVETTKDTERKSVNATEPSKQVTDPNKVPRSKGIILPATIEEISPHSSLVSEAEHASHNSKDASKSKTVSPETPHNSQTLEQSSAHKPETQVAPNSDSIQNSSSKSACKQLQPQKTSKPNVEPITKAGTSTLSSLSNLPPLTGVNLPMKQAGGSFTGISQPKDMNQIKAMIDLGLESQDNYDEDFNSSVSVSAKEDLPNQGTDTEIEEELGSGVEDLPSSNSALDDLTADATLSNLTGVADYIEDVK</sequence>
<dbReference type="GO" id="GO:0005813">
    <property type="term" value="C:centrosome"/>
    <property type="evidence" value="ECO:0007669"/>
    <property type="project" value="TreeGrafter"/>
</dbReference>
<feature type="compositionally biased region" description="Basic and acidic residues" evidence="3">
    <location>
        <begin position="240"/>
        <end position="253"/>
    </location>
</feature>
<reference evidence="6" key="1">
    <citation type="submission" date="2020-01" db="EMBL/GenBank/DDBJ databases">
        <title>Draft genome sequence of the Termite Coptotermes fromosanus.</title>
        <authorList>
            <person name="Itakura S."/>
            <person name="Yosikawa Y."/>
            <person name="Umezawa K."/>
        </authorList>
    </citation>
    <scope>NUCLEOTIDE SEQUENCE [LARGE SCALE GENOMIC DNA]</scope>
</reference>
<evidence type="ECO:0000313" key="5">
    <source>
        <dbReference type="EMBL" id="GFG37591.1"/>
    </source>
</evidence>
<evidence type="ECO:0000256" key="2">
    <source>
        <dbReference type="ARBA" id="ARBA00023212"/>
    </source>
</evidence>
<feature type="region of interest" description="Disordered" evidence="3">
    <location>
        <begin position="135"/>
        <end position="220"/>
    </location>
</feature>
<feature type="compositionally biased region" description="Polar residues" evidence="3">
    <location>
        <begin position="295"/>
        <end position="307"/>
    </location>
</feature>
<feature type="compositionally biased region" description="Polar residues" evidence="3">
    <location>
        <begin position="254"/>
        <end position="271"/>
    </location>
</feature>
<evidence type="ECO:0000256" key="3">
    <source>
        <dbReference type="SAM" id="MobiDB-lite"/>
    </source>
</evidence>
<dbReference type="Gene3D" id="1.20.960.40">
    <property type="match status" value="1"/>
</dbReference>
<dbReference type="AlphaFoldDB" id="A0A6L2PY77"/>